<protein>
    <submittedName>
        <fullName evidence="4">GNAT family N-acetyltransferase</fullName>
    </submittedName>
</protein>
<dbReference type="Pfam" id="PF00583">
    <property type="entry name" value="Acetyltransf_1"/>
    <property type="match status" value="1"/>
</dbReference>
<dbReference type="Proteomes" id="UP000309215">
    <property type="component" value="Unassembled WGS sequence"/>
</dbReference>
<dbReference type="EMBL" id="SSMQ01000042">
    <property type="protein sequence ID" value="TKD01054.1"/>
    <property type="molecule type" value="Genomic_DNA"/>
</dbReference>
<dbReference type="InterPro" id="IPR050680">
    <property type="entry name" value="YpeA/RimI_acetyltransf"/>
</dbReference>
<gene>
    <name evidence="4" type="ORF">E8A74_32340</name>
</gene>
<keyword evidence="5" id="KW-1185">Reference proteome</keyword>
<dbReference type="GO" id="GO:0016747">
    <property type="term" value="F:acyltransferase activity, transferring groups other than amino-acyl groups"/>
    <property type="evidence" value="ECO:0007669"/>
    <property type="project" value="InterPro"/>
</dbReference>
<evidence type="ECO:0000313" key="5">
    <source>
        <dbReference type="Proteomes" id="UP000309215"/>
    </source>
</evidence>
<evidence type="ECO:0000313" key="4">
    <source>
        <dbReference type="EMBL" id="TKD01054.1"/>
    </source>
</evidence>
<sequence length="281" mass="30367">MVRSRPMHEVFTSRPATAADYDVYARLLPELGVDDPTLPREAWAVDLMPHTLILERGGDIAGYAYVVALKETGYVRHVVVAPEARGKGGGRALLRASAERFRAAGCSRWCLNVKVGNVVAIALYSSVGMTRNYASTAMRLGWNVLSRLPGGEQGIMARRVEPHEDAALEAAFGLPLGTIALNRARAGAVLLRLVDAARPDEARLGIACFHPSYPGSFPFRVARPTLARPLLEAVRAHAPPEQDVTHVVVEDDAETKRALVEAGALVRVEILNMGGPIPERV</sequence>
<organism evidence="4 5">
    <name type="scientific">Polyangium fumosum</name>
    <dbReference type="NCBI Taxonomy" id="889272"/>
    <lineage>
        <taxon>Bacteria</taxon>
        <taxon>Pseudomonadati</taxon>
        <taxon>Myxococcota</taxon>
        <taxon>Polyangia</taxon>
        <taxon>Polyangiales</taxon>
        <taxon>Polyangiaceae</taxon>
        <taxon>Polyangium</taxon>
    </lineage>
</organism>
<name>A0A4U1J1T9_9BACT</name>
<dbReference type="Gene3D" id="3.40.630.30">
    <property type="match status" value="1"/>
</dbReference>
<reference evidence="4 5" key="1">
    <citation type="submission" date="2019-04" db="EMBL/GenBank/DDBJ databases">
        <authorList>
            <person name="Li Y."/>
            <person name="Wang J."/>
        </authorList>
    </citation>
    <scope>NUCLEOTIDE SEQUENCE [LARGE SCALE GENOMIC DNA]</scope>
    <source>
        <strain evidence="4 5">DSM 14668</strain>
    </source>
</reference>
<dbReference type="InterPro" id="IPR000182">
    <property type="entry name" value="GNAT_dom"/>
</dbReference>
<dbReference type="PANTHER" id="PTHR43420">
    <property type="entry name" value="ACETYLTRANSFERASE"/>
    <property type="match status" value="1"/>
</dbReference>
<keyword evidence="2" id="KW-0012">Acyltransferase</keyword>
<dbReference type="OrthoDB" id="5381450at2"/>
<feature type="domain" description="N-acetyltransferase" evidence="3">
    <location>
        <begin position="11"/>
        <end position="161"/>
    </location>
</feature>
<comment type="caution">
    <text evidence="4">The sequence shown here is derived from an EMBL/GenBank/DDBJ whole genome shotgun (WGS) entry which is preliminary data.</text>
</comment>
<dbReference type="PROSITE" id="PS51186">
    <property type="entry name" value="GNAT"/>
    <property type="match status" value="1"/>
</dbReference>
<dbReference type="CDD" id="cd04301">
    <property type="entry name" value="NAT_SF"/>
    <property type="match status" value="1"/>
</dbReference>
<evidence type="ECO:0000259" key="3">
    <source>
        <dbReference type="PROSITE" id="PS51186"/>
    </source>
</evidence>
<evidence type="ECO:0000256" key="1">
    <source>
        <dbReference type="ARBA" id="ARBA00022679"/>
    </source>
</evidence>
<keyword evidence="1 4" id="KW-0808">Transferase</keyword>
<dbReference type="InterPro" id="IPR016181">
    <property type="entry name" value="Acyl_CoA_acyltransferase"/>
</dbReference>
<accession>A0A4U1J1T9</accession>
<dbReference type="AlphaFoldDB" id="A0A4U1J1T9"/>
<dbReference type="SUPFAM" id="SSF55729">
    <property type="entry name" value="Acyl-CoA N-acyltransferases (Nat)"/>
    <property type="match status" value="1"/>
</dbReference>
<proteinExistence type="predicted"/>
<evidence type="ECO:0000256" key="2">
    <source>
        <dbReference type="ARBA" id="ARBA00023315"/>
    </source>
</evidence>